<dbReference type="GO" id="GO:0042357">
    <property type="term" value="P:thiamine diphosphate metabolic process"/>
    <property type="evidence" value="ECO:0007669"/>
    <property type="project" value="TreeGrafter"/>
</dbReference>
<dbReference type="PANTHER" id="PTHR14586">
    <property type="entry name" value="THIAMINE-TRIPHOSPHATASE"/>
    <property type="match status" value="1"/>
</dbReference>
<evidence type="ECO:0000313" key="2">
    <source>
        <dbReference type="Proteomes" id="UP000192927"/>
    </source>
</evidence>
<dbReference type="Gene3D" id="2.40.320.10">
    <property type="entry name" value="Hypothetical Protein Pfu-838710-001"/>
    <property type="match status" value="1"/>
</dbReference>
<dbReference type="PANTHER" id="PTHR14586:SF1">
    <property type="entry name" value="THIAMINE-TRIPHOSPHATASE"/>
    <property type="match status" value="1"/>
</dbReference>
<dbReference type="AlphaFoldDB" id="A0A1W5CWS9"/>
<reference evidence="2" key="1">
    <citation type="submission" date="2017-03" db="EMBL/GenBank/DDBJ databases">
        <authorList>
            <person name="Sharma R."/>
            <person name="Thines M."/>
        </authorList>
    </citation>
    <scope>NUCLEOTIDE SEQUENCE [LARGE SCALE GENOMIC DNA]</scope>
</reference>
<dbReference type="Proteomes" id="UP000192927">
    <property type="component" value="Unassembled WGS sequence"/>
</dbReference>
<dbReference type="InterPro" id="IPR033469">
    <property type="entry name" value="CYTH-like_dom_sf"/>
</dbReference>
<evidence type="ECO:0000313" key="1">
    <source>
        <dbReference type="EMBL" id="SLM35271.1"/>
    </source>
</evidence>
<keyword evidence="2" id="KW-1185">Reference proteome</keyword>
<accession>A0A1W5CWS9</accession>
<dbReference type="SUPFAM" id="SSF55154">
    <property type="entry name" value="CYTH-like phosphatases"/>
    <property type="match status" value="1"/>
</dbReference>
<proteinExistence type="predicted"/>
<dbReference type="InterPro" id="IPR039582">
    <property type="entry name" value="THTPA"/>
</dbReference>
<sequence>MTVFEIEQKFSWTIRNLNVLKSNGGNPPFRHINLMNTQFFRDAYYDSHQKLSSAGLWVRKRIYCNVSKPSEAIGTQIWEAKQAVKGSSFNRSTFQETRDVHLIRQMISERVPWCLGPSECFGLNQQCQFRTSRHTFIADEKFTVVLDSTDFGHSVGEVELLAEDADKAHADIDAFLDRYAWFFDRSKPKGKLTAYFEKFGTSQQKAR</sequence>
<organism evidence="1 2">
    <name type="scientific">Lasallia pustulata</name>
    <dbReference type="NCBI Taxonomy" id="136370"/>
    <lineage>
        <taxon>Eukaryota</taxon>
        <taxon>Fungi</taxon>
        <taxon>Dikarya</taxon>
        <taxon>Ascomycota</taxon>
        <taxon>Pezizomycotina</taxon>
        <taxon>Lecanoromycetes</taxon>
        <taxon>OSLEUM clade</taxon>
        <taxon>Umbilicariomycetidae</taxon>
        <taxon>Umbilicariales</taxon>
        <taxon>Umbilicariaceae</taxon>
        <taxon>Lasallia</taxon>
    </lineage>
</organism>
<dbReference type="EMBL" id="FWEW01000601">
    <property type="protein sequence ID" value="SLM35271.1"/>
    <property type="molecule type" value="Genomic_DNA"/>
</dbReference>
<protein>
    <submittedName>
        <fullName evidence="1">Thiamine triphosphatase</fullName>
    </submittedName>
</protein>
<dbReference type="GO" id="GO:0050333">
    <property type="term" value="F:thiamine triphosphate phosphatase activity"/>
    <property type="evidence" value="ECO:0007669"/>
    <property type="project" value="InterPro"/>
</dbReference>
<name>A0A1W5CWS9_9LECA</name>
<dbReference type="GO" id="GO:0000287">
    <property type="term" value="F:magnesium ion binding"/>
    <property type="evidence" value="ECO:0007669"/>
    <property type="project" value="TreeGrafter"/>
</dbReference>